<keyword evidence="2" id="KW-0812">Transmembrane</keyword>
<evidence type="ECO:0000256" key="1">
    <source>
        <dbReference type="SAM" id="MobiDB-lite"/>
    </source>
</evidence>
<feature type="compositionally biased region" description="Polar residues" evidence="1">
    <location>
        <begin position="1"/>
        <end position="11"/>
    </location>
</feature>
<protein>
    <submittedName>
        <fullName evidence="3">Uncharacterized protein</fullName>
    </submittedName>
</protein>
<dbReference type="EMBL" id="SPHZ02000002">
    <property type="protein sequence ID" value="KAF0930277.1"/>
    <property type="molecule type" value="Genomic_DNA"/>
</dbReference>
<dbReference type="InterPro" id="IPR045176">
    <property type="entry name" value="Got1"/>
</dbReference>
<dbReference type="PANTHER" id="PTHR21493">
    <property type="entry name" value="CGI-141-RELATED/LIPASE CONTAINING PROTEIN"/>
    <property type="match status" value="1"/>
</dbReference>
<dbReference type="GO" id="GO:0006888">
    <property type="term" value="P:endoplasmic reticulum to Golgi vesicle-mediated transport"/>
    <property type="evidence" value="ECO:0007669"/>
    <property type="project" value="InterPro"/>
</dbReference>
<keyword evidence="2" id="KW-1133">Transmembrane helix</keyword>
<accession>A0A6G1F051</accession>
<dbReference type="GO" id="GO:0005829">
    <property type="term" value="C:cytosol"/>
    <property type="evidence" value="ECO:0007669"/>
    <property type="project" value="GOC"/>
</dbReference>
<evidence type="ECO:0000313" key="3">
    <source>
        <dbReference type="EMBL" id="KAF0930277.1"/>
    </source>
</evidence>
<dbReference type="Proteomes" id="UP000479710">
    <property type="component" value="Unassembled WGS sequence"/>
</dbReference>
<keyword evidence="2" id="KW-0472">Membrane</keyword>
<dbReference type="PANTHER" id="PTHR21493:SF9">
    <property type="entry name" value="GOLGI TRANSPORT PROTEIN 1-RELATED"/>
    <property type="match status" value="1"/>
</dbReference>
<feature type="transmembrane region" description="Helical" evidence="2">
    <location>
        <begin position="140"/>
        <end position="160"/>
    </location>
</feature>
<sequence>MVPHLTQSRLTQPPLLHRLSAPSADPCDPALLTLVSSGRRLLRHTVLLADWTLQPRPSLRSSTPRLFASSAELRHCPRGPARLSTSTSPPHSSAPTLPPSLSAPPPCHTRTAAPVEKLKMGSDDASLSACASTGASLAEIGIGLTSFGLFFSFLGIIFFFDKGLLAMGNYLGSYRGKRSYPKY</sequence>
<evidence type="ECO:0000313" key="4">
    <source>
        <dbReference type="Proteomes" id="UP000479710"/>
    </source>
</evidence>
<reference evidence="3 4" key="1">
    <citation type="submission" date="2019-11" db="EMBL/GenBank/DDBJ databases">
        <title>Whole genome sequence of Oryza granulata.</title>
        <authorList>
            <person name="Li W."/>
        </authorList>
    </citation>
    <scope>NUCLEOTIDE SEQUENCE [LARGE SCALE GENOMIC DNA]</scope>
    <source>
        <strain evidence="4">cv. Menghai</strain>
        <tissue evidence="3">Leaf</tissue>
    </source>
</reference>
<feature type="compositionally biased region" description="Pro residues" evidence="1">
    <location>
        <begin position="96"/>
        <end position="106"/>
    </location>
</feature>
<comment type="caution">
    <text evidence="3">The sequence shown here is derived from an EMBL/GenBank/DDBJ whole genome shotgun (WGS) entry which is preliminary data.</text>
</comment>
<feature type="region of interest" description="Disordered" evidence="1">
    <location>
        <begin position="78"/>
        <end position="106"/>
    </location>
</feature>
<gene>
    <name evidence="3" type="ORF">E2562_031886</name>
</gene>
<evidence type="ECO:0000256" key="2">
    <source>
        <dbReference type="SAM" id="Phobius"/>
    </source>
</evidence>
<dbReference type="GO" id="GO:0042147">
    <property type="term" value="P:retrograde transport, endosome to Golgi"/>
    <property type="evidence" value="ECO:0007669"/>
    <property type="project" value="InterPro"/>
</dbReference>
<keyword evidence="4" id="KW-1185">Reference proteome</keyword>
<feature type="region of interest" description="Disordered" evidence="1">
    <location>
        <begin position="1"/>
        <end position="23"/>
    </location>
</feature>
<dbReference type="AlphaFoldDB" id="A0A6G1F051"/>
<proteinExistence type="predicted"/>
<feature type="compositionally biased region" description="Low complexity" evidence="1">
    <location>
        <begin position="83"/>
        <end position="95"/>
    </location>
</feature>
<organism evidence="3 4">
    <name type="scientific">Oryza meyeriana var. granulata</name>
    <dbReference type="NCBI Taxonomy" id="110450"/>
    <lineage>
        <taxon>Eukaryota</taxon>
        <taxon>Viridiplantae</taxon>
        <taxon>Streptophyta</taxon>
        <taxon>Embryophyta</taxon>
        <taxon>Tracheophyta</taxon>
        <taxon>Spermatophyta</taxon>
        <taxon>Magnoliopsida</taxon>
        <taxon>Liliopsida</taxon>
        <taxon>Poales</taxon>
        <taxon>Poaceae</taxon>
        <taxon>BOP clade</taxon>
        <taxon>Oryzoideae</taxon>
        <taxon>Oryzeae</taxon>
        <taxon>Oryzinae</taxon>
        <taxon>Oryza</taxon>
        <taxon>Oryza meyeriana</taxon>
    </lineage>
</organism>
<name>A0A6G1F051_9ORYZ</name>